<gene>
    <name evidence="1" type="ORF">Sangu_2145900</name>
</gene>
<reference evidence="1" key="1">
    <citation type="submission" date="2020-06" db="EMBL/GenBank/DDBJ databases">
        <authorList>
            <person name="Li T."/>
            <person name="Hu X."/>
            <person name="Zhang T."/>
            <person name="Song X."/>
            <person name="Zhang H."/>
            <person name="Dai N."/>
            <person name="Sheng W."/>
            <person name="Hou X."/>
            <person name="Wei L."/>
        </authorList>
    </citation>
    <scope>NUCLEOTIDE SEQUENCE</scope>
    <source>
        <strain evidence="1">G01</strain>
        <tissue evidence="1">Leaf</tissue>
    </source>
</reference>
<comment type="caution">
    <text evidence="1">The sequence shown here is derived from an EMBL/GenBank/DDBJ whole genome shotgun (WGS) entry which is preliminary data.</text>
</comment>
<dbReference type="EMBL" id="JACGWK010000014">
    <property type="protein sequence ID" value="KAL0317316.1"/>
    <property type="molecule type" value="Genomic_DNA"/>
</dbReference>
<organism evidence="1">
    <name type="scientific">Sesamum angustifolium</name>
    <dbReference type="NCBI Taxonomy" id="2727405"/>
    <lineage>
        <taxon>Eukaryota</taxon>
        <taxon>Viridiplantae</taxon>
        <taxon>Streptophyta</taxon>
        <taxon>Embryophyta</taxon>
        <taxon>Tracheophyta</taxon>
        <taxon>Spermatophyta</taxon>
        <taxon>Magnoliopsida</taxon>
        <taxon>eudicotyledons</taxon>
        <taxon>Gunneridae</taxon>
        <taxon>Pentapetalae</taxon>
        <taxon>asterids</taxon>
        <taxon>lamiids</taxon>
        <taxon>Lamiales</taxon>
        <taxon>Pedaliaceae</taxon>
        <taxon>Sesamum</taxon>
    </lineage>
</organism>
<sequence>MARTSTSAQQMLRVDLVYSFLYTSVSFSKTHSLHGNIYRAGTATRNSTVIAHEESSKGRGRFSGGSLALYLAPCPMGEKISISSLVSGLMPLLTHPILLTVD</sequence>
<dbReference type="AlphaFoldDB" id="A0AAW2LGK6"/>
<name>A0AAW2LGK6_9LAMI</name>
<accession>A0AAW2LGK6</accession>
<protein>
    <submittedName>
        <fullName evidence="1">Uncharacterized protein</fullName>
    </submittedName>
</protein>
<proteinExistence type="predicted"/>
<reference evidence="1" key="2">
    <citation type="journal article" date="2024" name="Plant">
        <title>Genomic evolution and insights into agronomic trait innovations of Sesamum species.</title>
        <authorList>
            <person name="Miao H."/>
            <person name="Wang L."/>
            <person name="Qu L."/>
            <person name="Liu H."/>
            <person name="Sun Y."/>
            <person name="Le M."/>
            <person name="Wang Q."/>
            <person name="Wei S."/>
            <person name="Zheng Y."/>
            <person name="Lin W."/>
            <person name="Duan Y."/>
            <person name="Cao H."/>
            <person name="Xiong S."/>
            <person name="Wang X."/>
            <person name="Wei L."/>
            <person name="Li C."/>
            <person name="Ma Q."/>
            <person name="Ju M."/>
            <person name="Zhao R."/>
            <person name="Li G."/>
            <person name="Mu C."/>
            <person name="Tian Q."/>
            <person name="Mei H."/>
            <person name="Zhang T."/>
            <person name="Gao T."/>
            <person name="Zhang H."/>
        </authorList>
    </citation>
    <scope>NUCLEOTIDE SEQUENCE</scope>
    <source>
        <strain evidence="1">G01</strain>
    </source>
</reference>
<evidence type="ECO:0000313" key="1">
    <source>
        <dbReference type="EMBL" id="KAL0317316.1"/>
    </source>
</evidence>